<dbReference type="KEGG" id="manr:MPAN_002600"/>
<evidence type="ECO:0000256" key="2">
    <source>
        <dbReference type="ARBA" id="ARBA00005417"/>
    </source>
</evidence>
<dbReference type="InterPro" id="IPR017871">
    <property type="entry name" value="ABC_transporter-like_CS"/>
</dbReference>
<dbReference type="InterPro" id="IPR015856">
    <property type="entry name" value="ABC_transpr_CbiO/EcfA_su"/>
</dbReference>
<evidence type="ECO:0000256" key="7">
    <source>
        <dbReference type="ARBA" id="ARBA00022967"/>
    </source>
</evidence>
<keyword evidence="6 9" id="KW-0067">ATP-binding</keyword>
<proteinExistence type="inferred from homology"/>
<comment type="subcellular location">
    <subcellularLocation>
        <location evidence="1">Cell membrane</location>
    </subcellularLocation>
</comment>
<evidence type="ECO:0000256" key="5">
    <source>
        <dbReference type="ARBA" id="ARBA00022741"/>
    </source>
</evidence>
<dbReference type="InterPro" id="IPR050095">
    <property type="entry name" value="ECF_ABC_transporter_ATP-bd"/>
</dbReference>
<dbReference type="PROSITE" id="PS00211">
    <property type="entry name" value="ABC_TRANSPORTER_1"/>
    <property type="match status" value="1"/>
</dbReference>
<dbReference type="InterPro" id="IPR030947">
    <property type="entry name" value="EcfA_1"/>
</dbReference>
<dbReference type="GO" id="GO:0043190">
    <property type="term" value="C:ATP-binding cassette (ABC) transporter complex"/>
    <property type="evidence" value="ECO:0007669"/>
    <property type="project" value="TreeGrafter"/>
</dbReference>
<evidence type="ECO:0000313" key="9">
    <source>
        <dbReference type="EMBL" id="BCR35367.1"/>
    </source>
</evidence>
<dbReference type="GO" id="GO:0042626">
    <property type="term" value="F:ATPase-coupled transmembrane transporter activity"/>
    <property type="evidence" value="ECO:0007669"/>
    <property type="project" value="TreeGrafter"/>
</dbReference>
<dbReference type="NCBIfam" id="NF010167">
    <property type="entry name" value="PRK13648.1"/>
    <property type="match status" value="1"/>
</dbReference>
<keyword evidence="3" id="KW-0813">Transport</keyword>
<dbReference type="AlphaFoldDB" id="A0A7U9XV93"/>
<dbReference type="PANTHER" id="PTHR43553:SF24">
    <property type="entry name" value="ENERGY-COUPLING FACTOR TRANSPORTER ATP-BINDING PROTEIN ECFA1"/>
    <property type="match status" value="1"/>
</dbReference>
<dbReference type="GO" id="GO:0005524">
    <property type="term" value="F:ATP binding"/>
    <property type="evidence" value="ECO:0007669"/>
    <property type="project" value="UniProtKB-KW"/>
</dbReference>
<evidence type="ECO:0000256" key="1">
    <source>
        <dbReference type="ARBA" id="ARBA00004236"/>
    </source>
</evidence>
<dbReference type="InterPro" id="IPR027417">
    <property type="entry name" value="P-loop_NTPase"/>
</dbReference>
<evidence type="ECO:0000256" key="4">
    <source>
        <dbReference type="ARBA" id="ARBA00022475"/>
    </source>
</evidence>
<dbReference type="PANTHER" id="PTHR43553">
    <property type="entry name" value="HEAVY METAL TRANSPORTER"/>
    <property type="match status" value="1"/>
</dbReference>
<dbReference type="InterPro" id="IPR003439">
    <property type="entry name" value="ABC_transporter-like_ATP-bd"/>
</dbReference>
<organism evidence="9 10">
    <name type="scientific">Mariniplasma anaerobium</name>
    <dbReference type="NCBI Taxonomy" id="2735436"/>
    <lineage>
        <taxon>Bacteria</taxon>
        <taxon>Bacillati</taxon>
        <taxon>Mycoplasmatota</taxon>
        <taxon>Mollicutes</taxon>
        <taxon>Acholeplasmatales</taxon>
        <taxon>Acholeplasmataceae</taxon>
        <taxon>Mariniplasma</taxon>
    </lineage>
</organism>
<comment type="similarity">
    <text evidence="2">Belongs to the ABC transporter superfamily.</text>
</comment>
<sequence length="267" mass="29935">MIKVSDLSFSYNGRDEALKDVTFDIKKGAWVSILGHNGSGKSTLSKLLVGLITPSKGSIEIDGMALTDENLGSIRKKIGIVFQNPDNQFVGVTVKHDIAFGLENQRIPHNEMIEKIDYYAHLVGMQDFLNKEPHQLSGGQKQRVAIAGALAMEQDILILDEATSMLDPEGTRDIVELIRKLNKEYHKTIITITHDLSFATQSDELIVLRNGELILKGTPLEVFKEEEILKSSHLELPFELSVYNEVSKDKKMNKRVVEALWTFNSKT</sequence>
<dbReference type="InterPro" id="IPR003593">
    <property type="entry name" value="AAA+_ATPase"/>
</dbReference>
<dbReference type="Gene3D" id="3.40.50.300">
    <property type="entry name" value="P-loop containing nucleotide triphosphate hydrolases"/>
    <property type="match status" value="1"/>
</dbReference>
<dbReference type="FunFam" id="3.40.50.300:FF:000224">
    <property type="entry name" value="Energy-coupling factor transporter ATP-binding protein EcfA"/>
    <property type="match status" value="1"/>
</dbReference>
<name>A0A7U9XV93_9MOLU</name>
<dbReference type="Proteomes" id="UP000620133">
    <property type="component" value="Chromosome"/>
</dbReference>
<reference evidence="9" key="1">
    <citation type="submission" date="2021-01" db="EMBL/GenBank/DDBJ databases">
        <title>Draft genome sequence of Acholeplasmataceae bacterium strain Mahy22.</title>
        <authorList>
            <person name="Watanabe M."/>
            <person name="Kojima H."/>
            <person name="Fukui M."/>
        </authorList>
    </citation>
    <scope>NUCLEOTIDE SEQUENCE</scope>
    <source>
        <strain evidence="9">Mahy22</strain>
    </source>
</reference>
<dbReference type="EMBL" id="AP024412">
    <property type="protein sequence ID" value="BCR35367.1"/>
    <property type="molecule type" value="Genomic_DNA"/>
</dbReference>
<dbReference type="PROSITE" id="PS50893">
    <property type="entry name" value="ABC_TRANSPORTER_2"/>
    <property type="match status" value="1"/>
</dbReference>
<dbReference type="GO" id="GO:0016887">
    <property type="term" value="F:ATP hydrolysis activity"/>
    <property type="evidence" value="ECO:0007669"/>
    <property type="project" value="InterPro"/>
</dbReference>
<gene>
    <name evidence="9" type="primary">ecfA1</name>
    <name evidence="9" type="ORF">MPAN_002600</name>
</gene>
<dbReference type="SUPFAM" id="SSF52540">
    <property type="entry name" value="P-loop containing nucleoside triphosphate hydrolases"/>
    <property type="match status" value="1"/>
</dbReference>
<dbReference type="NCBIfam" id="TIGR04520">
    <property type="entry name" value="ECF_ATPase_1"/>
    <property type="match status" value="1"/>
</dbReference>
<keyword evidence="5" id="KW-0547">Nucleotide-binding</keyword>
<keyword evidence="4" id="KW-1003">Cell membrane</keyword>
<evidence type="ECO:0000256" key="8">
    <source>
        <dbReference type="ARBA" id="ARBA00023136"/>
    </source>
</evidence>
<evidence type="ECO:0000256" key="3">
    <source>
        <dbReference type="ARBA" id="ARBA00022448"/>
    </source>
</evidence>
<protein>
    <submittedName>
        <fullName evidence="9">Energy-coupling factor transporter ATP-binding protein EcfA1</fullName>
    </submittedName>
</protein>
<accession>A0A7U9XV93</accession>
<keyword evidence="8" id="KW-0472">Membrane</keyword>
<keyword evidence="10" id="KW-1185">Reference proteome</keyword>
<keyword evidence="7" id="KW-1278">Translocase</keyword>
<evidence type="ECO:0000256" key="6">
    <source>
        <dbReference type="ARBA" id="ARBA00022840"/>
    </source>
</evidence>
<evidence type="ECO:0000313" key="10">
    <source>
        <dbReference type="Proteomes" id="UP000620133"/>
    </source>
</evidence>
<dbReference type="CDD" id="cd03225">
    <property type="entry name" value="ABC_cobalt_CbiO_domain1"/>
    <property type="match status" value="1"/>
</dbReference>
<dbReference type="Pfam" id="PF00005">
    <property type="entry name" value="ABC_tran"/>
    <property type="match status" value="1"/>
</dbReference>
<dbReference type="RefSeq" id="WP_176239715.1">
    <property type="nucleotide sequence ID" value="NZ_AP024412.1"/>
</dbReference>
<dbReference type="SMART" id="SM00382">
    <property type="entry name" value="AAA"/>
    <property type="match status" value="1"/>
</dbReference>